<feature type="region of interest" description="Disordered" evidence="1">
    <location>
        <begin position="134"/>
        <end position="167"/>
    </location>
</feature>
<dbReference type="PROSITE" id="PS51489">
    <property type="entry name" value="BUB1_N"/>
    <property type="match status" value="1"/>
</dbReference>
<name>A0A5P1FG84_ASPOF</name>
<dbReference type="GO" id="GO:0004672">
    <property type="term" value="F:protein kinase activity"/>
    <property type="evidence" value="ECO:0007669"/>
    <property type="project" value="TreeGrafter"/>
</dbReference>
<keyword evidence="4" id="KW-1185">Reference proteome</keyword>
<dbReference type="Proteomes" id="UP000243459">
    <property type="component" value="Chromosome 2"/>
</dbReference>
<reference evidence="4" key="1">
    <citation type="journal article" date="2017" name="Nat. Commun.">
        <title>The asparagus genome sheds light on the origin and evolution of a young Y chromosome.</title>
        <authorList>
            <person name="Harkess A."/>
            <person name="Zhou J."/>
            <person name="Xu C."/>
            <person name="Bowers J.E."/>
            <person name="Van der Hulst R."/>
            <person name="Ayyampalayam S."/>
            <person name="Mercati F."/>
            <person name="Riccardi P."/>
            <person name="McKain M.R."/>
            <person name="Kakrana A."/>
            <person name="Tang H."/>
            <person name="Ray J."/>
            <person name="Groenendijk J."/>
            <person name="Arikit S."/>
            <person name="Mathioni S.M."/>
            <person name="Nakano M."/>
            <person name="Shan H."/>
            <person name="Telgmann-Rauber A."/>
            <person name="Kanno A."/>
            <person name="Yue Z."/>
            <person name="Chen H."/>
            <person name="Li W."/>
            <person name="Chen Y."/>
            <person name="Xu X."/>
            <person name="Zhang Y."/>
            <person name="Luo S."/>
            <person name="Chen H."/>
            <person name="Gao J."/>
            <person name="Mao Z."/>
            <person name="Pires J.C."/>
            <person name="Luo M."/>
            <person name="Kudrna D."/>
            <person name="Wing R.A."/>
            <person name="Meyers B.C."/>
            <person name="Yi K."/>
            <person name="Kong H."/>
            <person name="Lavrijsen P."/>
            <person name="Sunseri F."/>
            <person name="Falavigna A."/>
            <person name="Ye Y."/>
            <person name="Leebens-Mack J.H."/>
            <person name="Chen G."/>
        </authorList>
    </citation>
    <scope>NUCLEOTIDE SEQUENCE [LARGE SCALE GENOMIC DNA]</scope>
    <source>
        <strain evidence="4">cv. DH0086</strain>
    </source>
</reference>
<dbReference type="EMBL" id="CM007382">
    <property type="protein sequence ID" value="ONK77074.1"/>
    <property type="molecule type" value="Genomic_DNA"/>
</dbReference>
<feature type="compositionally biased region" description="Basic and acidic residues" evidence="1">
    <location>
        <begin position="335"/>
        <end position="349"/>
    </location>
</feature>
<evidence type="ECO:0000256" key="1">
    <source>
        <dbReference type="SAM" id="MobiDB-lite"/>
    </source>
</evidence>
<dbReference type="Gramene" id="ONK77074">
    <property type="protein sequence ID" value="ONK77074"/>
    <property type="gene ID" value="A4U43_C02F2840"/>
</dbReference>
<gene>
    <name evidence="3" type="ORF">A4U43_C02F2840</name>
</gene>
<dbReference type="PANTHER" id="PTHR14030">
    <property type="entry name" value="MITOTIC CHECKPOINT SERINE/THREONINE-PROTEIN KINASE BUB1"/>
    <property type="match status" value="1"/>
</dbReference>
<sequence length="482" mass="55167">MKESLPPQILREKLPRFLQKCAEAFESDRRYRNDSRYIRVWIQLMDYVDDARVILRKMENNQIGLKRAMFYSAYALYYEKKKKFEKAENMYRLGVQNLAEPAAEIQKSYDQFLHRMKLLKERKKKMQKAMLTNNGIPSQQGKTTMTENQRLEKGETSHVSASKINSRDQHKRFEHINSTECCKASTIPEDEGNAAKNVYRSTSCGDDTVVVKFVGSAIVGKSEAEDACHHGLVDPTINMKEAMNAIGSMFKEPLEQDPVARRRMRQINPKPKENQQSNVLQVFVDESLDEAQPNSPGKNEVKAQQPFVGAFKIWTEDDDDNDDDEENDVDEELKEEPKSDSIETKTYRSEDVRINGDTVIRRFVGSTVFDDPEVENALHHGLVDPTINLKEAMDDINSMFGKPLNFVRASRPKKQAKLTEKKPASEGFCILADDELEEGSTRQAPKKFSSKVGGENDLFEPTVFTREAMDDINEMFGKSLDF</sequence>
<dbReference type="PANTHER" id="PTHR14030:SF2">
    <property type="entry name" value="OS11G0128700 PROTEIN"/>
    <property type="match status" value="1"/>
</dbReference>
<dbReference type="AlphaFoldDB" id="A0A5P1FG84"/>
<protein>
    <recommendedName>
        <fullName evidence="2">BUB1 N-terminal domain-containing protein</fullName>
    </recommendedName>
</protein>
<feature type="region of interest" description="Disordered" evidence="1">
    <location>
        <begin position="313"/>
        <end position="349"/>
    </location>
</feature>
<evidence type="ECO:0000313" key="4">
    <source>
        <dbReference type="Proteomes" id="UP000243459"/>
    </source>
</evidence>
<dbReference type="GO" id="GO:0051754">
    <property type="term" value="P:meiotic sister chromatid cohesion, centromeric"/>
    <property type="evidence" value="ECO:0007669"/>
    <property type="project" value="TreeGrafter"/>
</dbReference>
<dbReference type="InterPro" id="IPR015661">
    <property type="entry name" value="Bub1/Mad3"/>
</dbReference>
<dbReference type="Gene3D" id="1.25.40.430">
    <property type="match status" value="1"/>
</dbReference>
<accession>A0A5P1FG84</accession>
<organism evidence="3 4">
    <name type="scientific">Asparagus officinalis</name>
    <name type="common">Garden asparagus</name>
    <dbReference type="NCBI Taxonomy" id="4686"/>
    <lineage>
        <taxon>Eukaryota</taxon>
        <taxon>Viridiplantae</taxon>
        <taxon>Streptophyta</taxon>
        <taxon>Embryophyta</taxon>
        <taxon>Tracheophyta</taxon>
        <taxon>Spermatophyta</taxon>
        <taxon>Magnoliopsida</taxon>
        <taxon>Liliopsida</taxon>
        <taxon>Asparagales</taxon>
        <taxon>Asparagaceae</taxon>
        <taxon>Asparagoideae</taxon>
        <taxon>Asparagus</taxon>
    </lineage>
</organism>
<feature type="domain" description="BUB1 N-terminal" evidence="2">
    <location>
        <begin position="1"/>
        <end position="146"/>
    </location>
</feature>
<feature type="compositionally biased region" description="Polar residues" evidence="1">
    <location>
        <begin position="134"/>
        <end position="148"/>
    </location>
</feature>
<dbReference type="GO" id="GO:0007094">
    <property type="term" value="P:mitotic spindle assembly checkpoint signaling"/>
    <property type="evidence" value="ECO:0007669"/>
    <property type="project" value="InterPro"/>
</dbReference>
<dbReference type="SMART" id="SM00777">
    <property type="entry name" value="Mad3_BUB1_I"/>
    <property type="match status" value="1"/>
</dbReference>
<evidence type="ECO:0000313" key="3">
    <source>
        <dbReference type="EMBL" id="ONK77074.1"/>
    </source>
</evidence>
<feature type="compositionally biased region" description="Acidic residues" evidence="1">
    <location>
        <begin position="316"/>
        <end position="334"/>
    </location>
</feature>
<dbReference type="OMA" id="AQTFETD"/>
<evidence type="ECO:0000259" key="2">
    <source>
        <dbReference type="PROSITE" id="PS51489"/>
    </source>
</evidence>
<proteinExistence type="predicted"/>
<dbReference type="InterPro" id="IPR013212">
    <property type="entry name" value="Mad3/Bub1_I"/>
</dbReference>
<dbReference type="Pfam" id="PF08311">
    <property type="entry name" value="Mad3_BUB1_I"/>
    <property type="match status" value="1"/>
</dbReference>